<feature type="region of interest" description="Disordered" evidence="1">
    <location>
        <begin position="44"/>
        <end position="77"/>
    </location>
</feature>
<comment type="caution">
    <text evidence="2">The sequence shown here is derived from an EMBL/GenBank/DDBJ whole genome shotgun (WGS) entry which is preliminary data.</text>
</comment>
<feature type="compositionally biased region" description="Basic and acidic residues" evidence="1">
    <location>
        <begin position="383"/>
        <end position="405"/>
    </location>
</feature>
<protein>
    <submittedName>
        <fullName evidence="2">Uncharacterized protein</fullName>
    </submittedName>
</protein>
<dbReference type="EMBL" id="JABELV010000314">
    <property type="protein sequence ID" value="KAG7527356.1"/>
    <property type="molecule type" value="Genomic_DNA"/>
</dbReference>
<evidence type="ECO:0000313" key="2">
    <source>
        <dbReference type="EMBL" id="KAG7527356.1"/>
    </source>
</evidence>
<gene>
    <name evidence="2" type="ORF">FFLO_07018</name>
</gene>
<dbReference type="Proteomes" id="UP000812966">
    <property type="component" value="Unassembled WGS sequence"/>
</dbReference>
<feature type="region of interest" description="Disordered" evidence="1">
    <location>
        <begin position="460"/>
        <end position="489"/>
    </location>
</feature>
<feature type="compositionally biased region" description="Polar residues" evidence="1">
    <location>
        <begin position="53"/>
        <end position="73"/>
    </location>
</feature>
<keyword evidence="3" id="KW-1185">Reference proteome</keyword>
<evidence type="ECO:0000313" key="3">
    <source>
        <dbReference type="Proteomes" id="UP000812966"/>
    </source>
</evidence>
<name>A0A8K0JJF9_9TREE</name>
<organism evidence="2 3">
    <name type="scientific">Filobasidium floriforme</name>
    <dbReference type="NCBI Taxonomy" id="5210"/>
    <lineage>
        <taxon>Eukaryota</taxon>
        <taxon>Fungi</taxon>
        <taxon>Dikarya</taxon>
        <taxon>Basidiomycota</taxon>
        <taxon>Agaricomycotina</taxon>
        <taxon>Tremellomycetes</taxon>
        <taxon>Filobasidiales</taxon>
        <taxon>Filobasidiaceae</taxon>
        <taxon>Filobasidium</taxon>
    </lineage>
</organism>
<sequence>MTRVVAGCRSRLPQQADVRQLANSCARSATSTYDLVELDDAAPAPAPEHLHSQEGSPTLPSSTETQEPTNGLASTLPFGYPKRPGAVGTMADFLAWFPLYGIVQTETVTRVFWHMLTSWFTTGLLYNMTSIDLDEKRKHHPLVQGETAVLRDQKEGKGKGKIRTTALIPFNHNLPDWVVSYFATGYEPGEWVARISMVVEAKPAKDWDIAMSQIIVYMAKALLMDGCAMGLVVAGTEYRFLWWDTKQGRLYWAVPASSWAPDSLEMSEAIEGFTNSGHEWNVAHHVPAARDRARRNLYTIFETLERQVRATIERENQNPLCGGGFQQRPVLDGAKFVEITRVWKDLPGSSSPATIAVTVPDPTLEHPRKLPDGQTNAAQARGNGDEHDDRSEDPAGDGDSHHEDDGSSCDTDEEAQHNAMLESLGDAGEDTKAVCLWFHEFQQEHILPRRLKHQVETWAQNTSVPSEGQIPTEDFGALSSPTDPGRQPF</sequence>
<feature type="region of interest" description="Disordered" evidence="1">
    <location>
        <begin position="350"/>
        <end position="414"/>
    </location>
</feature>
<reference evidence="2" key="1">
    <citation type="submission" date="2020-04" db="EMBL/GenBank/DDBJ databases">
        <title>Analysis of mating type loci in Filobasidium floriforme.</title>
        <authorList>
            <person name="Nowrousian M."/>
        </authorList>
    </citation>
    <scope>NUCLEOTIDE SEQUENCE</scope>
    <source>
        <strain evidence="2">CBS 6242</strain>
    </source>
</reference>
<proteinExistence type="predicted"/>
<evidence type="ECO:0000256" key="1">
    <source>
        <dbReference type="SAM" id="MobiDB-lite"/>
    </source>
</evidence>
<accession>A0A8K0JJF9</accession>
<dbReference type="AlphaFoldDB" id="A0A8K0JJF9"/>